<dbReference type="AlphaFoldDB" id="A0A9X9X5N2"/>
<dbReference type="RefSeq" id="WP_211844371.1">
    <property type="nucleotide sequence ID" value="NZ_JAAEDL010000001.1"/>
</dbReference>
<protein>
    <submittedName>
        <fullName evidence="2">Uncharacterized protein</fullName>
    </submittedName>
</protein>
<comment type="caution">
    <text evidence="2">The sequence shown here is derived from an EMBL/GenBank/DDBJ whole genome shotgun (WGS) entry which is preliminary data.</text>
</comment>
<evidence type="ECO:0000313" key="3">
    <source>
        <dbReference type="Proteomes" id="UP001138709"/>
    </source>
</evidence>
<proteinExistence type="predicted"/>
<gene>
    <name evidence="2" type="ORF">GXW74_00840</name>
</gene>
<dbReference type="Proteomes" id="UP001138709">
    <property type="component" value="Unassembled WGS sequence"/>
</dbReference>
<evidence type="ECO:0000256" key="1">
    <source>
        <dbReference type="SAM" id="SignalP"/>
    </source>
</evidence>
<name>A0A9X9X5N2_9PROT</name>
<sequence>MWTSRLFGAAAFSLALTGTVPASAGSPGEGPRDLFAFYAGGLGLGLGQQPAPDLAPAAPALTLAAAPLAASELEEMRGGFALPGGLSVAFGFDIETRLGGAIVQRLTLPQTMITGGGPTPVVQVTDAHGHTGALSLSQATPTVVTDVLNAGATRVTTQIGGGGGVVGILQNSADSQVVQRRTEIGIDVTGLRGMLNNASTRTMLQSGLNRRERFGR</sequence>
<feature type="chain" id="PRO_5040784990" evidence="1">
    <location>
        <begin position="25"/>
        <end position="216"/>
    </location>
</feature>
<reference evidence="2" key="2">
    <citation type="journal article" date="2021" name="Syst. Appl. Microbiol.">
        <title>Roseomonas hellenica sp. nov., isolated from roots of wild-growing Alkanna tinctoria.</title>
        <authorList>
            <person name="Rat A."/>
            <person name="Naranjo H.D."/>
            <person name="Lebbe L."/>
            <person name="Cnockaert M."/>
            <person name="Krigas N."/>
            <person name="Grigoriadou K."/>
            <person name="Maloupa E."/>
            <person name="Willems A."/>
        </authorList>
    </citation>
    <scope>NUCLEOTIDE SEQUENCE</scope>
    <source>
        <strain evidence="2">LMG 31228</strain>
    </source>
</reference>
<organism evidence="2 3">
    <name type="scientific">Neoroseomonas eburnea</name>
    <dbReference type="NCBI Taxonomy" id="1346889"/>
    <lineage>
        <taxon>Bacteria</taxon>
        <taxon>Pseudomonadati</taxon>
        <taxon>Pseudomonadota</taxon>
        <taxon>Alphaproteobacteria</taxon>
        <taxon>Acetobacterales</taxon>
        <taxon>Acetobacteraceae</taxon>
        <taxon>Neoroseomonas</taxon>
    </lineage>
</organism>
<dbReference type="EMBL" id="JAAEDL010000001">
    <property type="protein sequence ID" value="MBR0679018.1"/>
    <property type="molecule type" value="Genomic_DNA"/>
</dbReference>
<accession>A0A9X9X5N2</accession>
<keyword evidence="3" id="KW-1185">Reference proteome</keyword>
<feature type="signal peptide" evidence="1">
    <location>
        <begin position="1"/>
        <end position="24"/>
    </location>
</feature>
<evidence type="ECO:0000313" key="2">
    <source>
        <dbReference type="EMBL" id="MBR0679018.1"/>
    </source>
</evidence>
<reference evidence="2" key="1">
    <citation type="submission" date="2020-01" db="EMBL/GenBank/DDBJ databases">
        <authorList>
            <person name="Rat A."/>
        </authorList>
    </citation>
    <scope>NUCLEOTIDE SEQUENCE</scope>
    <source>
        <strain evidence="2">LMG 31228</strain>
    </source>
</reference>
<keyword evidence="1" id="KW-0732">Signal</keyword>